<dbReference type="PRINTS" id="PR01437">
    <property type="entry name" value="NUOXDRDTASE4"/>
</dbReference>
<evidence type="ECO:0000256" key="3">
    <source>
        <dbReference type="ARBA" id="ARBA00009025"/>
    </source>
</evidence>
<gene>
    <name evidence="20" type="primary">nad4</name>
</gene>
<keyword evidence="11 17" id="KW-1133">Transmembrane helix</keyword>
<dbReference type="PANTHER" id="PTHR43507">
    <property type="entry name" value="NADH-UBIQUINONE OXIDOREDUCTASE CHAIN 4"/>
    <property type="match status" value="1"/>
</dbReference>
<dbReference type="AlphaFoldDB" id="A0A9E8G7F4"/>
<evidence type="ECO:0000256" key="14">
    <source>
        <dbReference type="ARBA" id="ARBA00023128"/>
    </source>
</evidence>
<dbReference type="EC" id="7.1.1.2" evidence="4 17"/>
<evidence type="ECO:0000256" key="11">
    <source>
        <dbReference type="ARBA" id="ARBA00022989"/>
    </source>
</evidence>
<evidence type="ECO:0000256" key="8">
    <source>
        <dbReference type="ARBA" id="ARBA00022692"/>
    </source>
</evidence>
<dbReference type="GO" id="GO:0042773">
    <property type="term" value="P:ATP synthesis coupled electron transport"/>
    <property type="evidence" value="ECO:0007669"/>
    <property type="project" value="InterPro"/>
</dbReference>
<dbReference type="Pfam" id="PF00361">
    <property type="entry name" value="Proton_antipo_M"/>
    <property type="match status" value="1"/>
</dbReference>
<evidence type="ECO:0000256" key="2">
    <source>
        <dbReference type="ARBA" id="ARBA00004225"/>
    </source>
</evidence>
<evidence type="ECO:0000256" key="17">
    <source>
        <dbReference type="RuleBase" id="RU003297"/>
    </source>
</evidence>
<evidence type="ECO:0000256" key="15">
    <source>
        <dbReference type="ARBA" id="ARBA00023136"/>
    </source>
</evidence>
<accession>A0A9E8G7F4</accession>
<keyword evidence="7 17" id="KW-0679">Respiratory chain</keyword>
<feature type="transmembrane region" description="Helical" evidence="17">
    <location>
        <begin position="140"/>
        <end position="159"/>
    </location>
</feature>
<evidence type="ECO:0000256" key="10">
    <source>
        <dbReference type="ARBA" id="ARBA00022982"/>
    </source>
</evidence>
<dbReference type="GO" id="GO:0003954">
    <property type="term" value="F:NADH dehydrogenase activity"/>
    <property type="evidence" value="ECO:0007669"/>
    <property type="project" value="TreeGrafter"/>
</dbReference>
<comment type="similarity">
    <text evidence="3 17">Belongs to the complex I subunit 4 family.</text>
</comment>
<geneLocation type="mitochondrion" evidence="20"/>
<feature type="transmembrane region" description="Helical" evidence="17">
    <location>
        <begin position="409"/>
        <end position="434"/>
    </location>
</feature>
<evidence type="ECO:0000256" key="7">
    <source>
        <dbReference type="ARBA" id="ARBA00022660"/>
    </source>
</evidence>
<evidence type="ECO:0000256" key="6">
    <source>
        <dbReference type="ARBA" id="ARBA00022448"/>
    </source>
</evidence>
<keyword evidence="6 17" id="KW-0813">Transport</keyword>
<feature type="transmembrane region" description="Helical" evidence="17">
    <location>
        <begin position="371"/>
        <end position="397"/>
    </location>
</feature>
<keyword evidence="13 17" id="KW-0830">Ubiquinone</keyword>
<feature type="transmembrane region" description="Helical" evidence="17">
    <location>
        <begin position="332"/>
        <end position="351"/>
    </location>
</feature>
<evidence type="ECO:0000256" key="9">
    <source>
        <dbReference type="ARBA" id="ARBA00022967"/>
    </source>
</evidence>
<dbReference type="InterPro" id="IPR003918">
    <property type="entry name" value="NADH_UbQ_OxRdtase"/>
</dbReference>
<evidence type="ECO:0000256" key="12">
    <source>
        <dbReference type="ARBA" id="ARBA00023027"/>
    </source>
</evidence>
<evidence type="ECO:0000256" key="5">
    <source>
        <dbReference type="ARBA" id="ARBA00021006"/>
    </source>
</evidence>
<comment type="function">
    <text evidence="17">Core subunit of the mitochondrial membrane respiratory chain NADH dehydrogenase (Complex I) which catalyzes electron transfer from NADH through the respiratory chain, using ubiquinone as an electron acceptor. Essential for the catalytic activity and assembly of complex I.</text>
</comment>
<keyword evidence="15 17" id="KW-0472">Membrane</keyword>
<proteinExistence type="inferred from homology"/>
<organism evidence="20">
    <name type="scientific">Figites sp. ZJUH 20220010</name>
    <dbReference type="NCBI Taxonomy" id="2995277"/>
    <lineage>
        <taxon>Eukaryota</taxon>
        <taxon>Metazoa</taxon>
        <taxon>Ecdysozoa</taxon>
        <taxon>Arthropoda</taxon>
        <taxon>Hexapoda</taxon>
        <taxon>Insecta</taxon>
        <taxon>Pterygota</taxon>
        <taxon>Neoptera</taxon>
        <taxon>Endopterygota</taxon>
        <taxon>Hymenoptera</taxon>
        <taxon>Apocrita</taxon>
        <taxon>Proctotrupomorpha</taxon>
        <taxon>Cynipoidea</taxon>
        <taxon>Figitidae</taxon>
        <taxon>Figitinae</taxon>
    </lineage>
</organism>
<feature type="transmembrane region" description="Helical" evidence="17">
    <location>
        <begin position="245"/>
        <end position="263"/>
    </location>
</feature>
<feature type="transmembrane region" description="Helical" evidence="17">
    <location>
        <begin position="179"/>
        <end position="202"/>
    </location>
</feature>
<keyword evidence="12 17" id="KW-0520">NAD</keyword>
<keyword evidence="8 17" id="KW-0812">Transmembrane</keyword>
<dbReference type="InterPro" id="IPR001750">
    <property type="entry name" value="ND/Mrp_TM"/>
</dbReference>
<comment type="catalytic activity">
    <reaction evidence="16 17">
        <text>a ubiquinone + NADH + 5 H(+)(in) = a ubiquinol + NAD(+) + 4 H(+)(out)</text>
        <dbReference type="Rhea" id="RHEA:29091"/>
        <dbReference type="Rhea" id="RHEA-COMP:9565"/>
        <dbReference type="Rhea" id="RHEA-COMP:9566"/>
        <dbReference type="ChEBI" id="CHEBI:15378"/>
        <dbReference type="ChEBI" id="CHEBI:16389"/>
        <dbReference type="ChEBI" id="CHEBI:17976"/>
        <dbReference type="ChEBI" id="CHEBI:57540"/>
        <dbReference type="ChEBI" id="CHEBI:57945"/>
        <dbReference type="EC" id="7.1.1.2"/>
    </reaction>
</comment>
<keyword evidence="9" id="KW-1278">Translocase</keyword>
<evidence type="ECO:0000256" key="13">
    <source>
        <dbReference type="ARBA" id="ARBA00023075"/>
    </source>
</evidence>
<feature type="transmembrane region" description="Helical" evidence="17">
    <location>
        <begin position="299"/>
        <end position="320"/>
    </location>
</feature>
<keyword evidence="10 17" id="KW-0249">Electron transport</keyword>
<feature type="transmembrane region" description="Helical" evidence="17">
    <location>
        <begin position="214"/>
        <end position="233"/>
    </location>
</feature>
<sequence>MMTMYLMIIFSTLTFNLLKKKLLYLQNLILINFLIFLIFNKITFFNKKISWNFFIDYYSFFLILLTLWILSLMFMSMNKMKFKKIYAINLMIMLMTLILTFNSINYFMFYLFFEVSMIPTLFLIIGWGKQFERIEAGIYMILYTLTASLPMMIILFKIYVTMNSLNMIMLNNMNIINNFYSYIYLILAFLVKLPMFFFHLWLPKAHVEAPISGSMILAAIMLKLGSYGILRIMLIMEKMCLKFNYLIMMFSLLGSMYISIICLKQTDMKMLIAYSSIVHMGLTIASLMTMNSWGYKGSLIMMISHGLCSSGLFCLININYERLKSRSMIINKGLMNILPSMSLFWFMMSIFNMASPPSLNIFSEILMINSLLMWNTIPILIIMIMSMTNVIYMMYFYSSSQHGSIYKNINTFMFINIREFLLMILHLLPLMYLFTMF</sequence>
<protein>
    <recommendedName>
        <fullName evidence="5 17">NADH-ubiquinone oxidoreductase chain 4</fullName>
        <ecNumber evidence="4 17">7.1.1.2</ecNumber>
    </recommendedName>
</protein>
<feature type="transmembrane region" description="Helical" evidence="17">
    <location>
        <begin position="107"/>
        <end position="128"/>
    </location>
</feature>
<name>A0A9E8G7F4_9HYME</name>
<dbReference type="GO" id="GO:0031966">
    <property type="term" value="C:mitochondrial membrane"/>
    <property type="evidence" value="ECO:0007669"/>
    <property type="project" value="UniProtKB-SubCell"/>
</dbReference>
<dbReference type="PANTHER" id="PTHR43507:SF20">
    <property type="entry name" value="NADH-UBIQUINONE OXIDOREDUCTASE CHAIN 4"/>
    <property type="match status" value="1"/>
</dbReference>
<reference evidence="20" key="2">
    <citation type="submission" date="2022-02" db="EMBL/GenBank/DDBJ databases">
        <authorList>
            <person name="Shu X.H."/>
            <person name="Li Z.K."/>
            <person name="Tang P."/>
            <person name="Chen X.X."/>
        </authorList>
    </citation>
    <scope>NUCLEOTIDE SEQUENCE</scope>
</reference>
<dbReference type="EMBL" id="OM677829">
    <property type="protein sequence ID" value="UZT67532.1"/>
    <property type="molecule type" value="Genomic_DNA"/>
</dbReference>
<feature type="transmembrane region" description="Helical" evidence="17">
    <location>
        <begin position="51"/>
        <end position="73"/>
    </location>
</feature>
<evidence type="ECO:0000313" key="20">
    <source>
        <dbReference type="EMBL" id="UZT67532.1"/>
    </source>
</evidence>
<evidence type="ECO:0000259" key="18">
    <source>
        <dbReference type="Pfam" id="PF00361"/>
    </source>
</evidence>
<evidence type="ECO:0000256" key="4">
    <source>
        <dbReference type="ARBA" id="ARBA00012944"/>
    </source>
</evidence>
<feature type="domain" description="NADH:quinone oxidoreductase/Mrp antiporter transmembrane" evidence="18">
    <location>
        <begin position="105"/>
        <end position="384"/>
    </location>
</feature>
<comment type="function">
    <text evidence="1">Core subunit of the mitochondrial membrane respiratory chain NADH dehydrogenase (Complex I) that is believed to belong to the minimal assembly required for catalysis. Complex I functions in the transfer of electrons from NADH to the respiratory chain. The immediate electron acceptor for the enzyme is believed to be ubiquinone.</text>
</comment>
<evidence type="ECO:0000256" key="16">
    <source>
        <dbReference type="ARBA" id="ARBA00049551"/>
    </source>
</evidence>
<feature type="transmembrane region" description="Helical" evidence="17">
    <location>
        <begin position="21"/>
        <end position="39"/>
    </location>
</feature>
<reference evidence="20" key="1">
    <citation type="journal article" date="2022" name="Genes (Basel)">
        <title>Novel Gene Rearrangements in the Mitochondrial Genomes of Cynipoid Wasps (Hymenoptera: Cynipoidea).</title>
        <authorList>
            <person name="Shu X."/>
            <person name="Li Z."/>
            <person name="Yuan R."/>
            <person name="Tang P."/>
            <person name="Chen X."/>
        </authorList>
    </citation>
    <scope>NUCLEOTIDE SEQUENCE</scope>
</reference>
<evidence type="ECO:0000256" key="1">
    <source>
        <dbReference type="ARBA" id="ARBA00003257"/>
    </source>
</evidence>
<keyword evidence="14 17" id="KW-0496">Mitochondrion</keyword>
<evidence type="ECO:0000259" key="19">
    <source>
        <dbReference type="Pfam" id="PF01059"/>
    </source>
</evidence>
<feature type="domain" description="NADH:ubiquinone oxidoreductase chain 4 N-terminal" evidence="19">
    <location>
        <begin position="1"/>
        <end position="100"/>
    </location>
</feature>
<dbReference type="GO" id="GO:0048039">
    <property type="term" value="F:ubiquinone binding"/>
    <property type="evidence" value="ECO:0007669"/>
    <property type="project" value="TreeGrafter"/>
</dbReference>
<dbReference type="GO" id="GO:0015990">
    <property type="term" value="P:electron transport coupled proton transport"/>
    <property type="evidence" value="ECO:0007669"/>
    <property type="project" value="TreeGrafter"/>
</dbReference>
<dbReference type="Pfam" id="PF01059">
    <property type="entry name" value="Oxidored_q5_N"/>
    <property type="match status" value="1"/>
</dbReference>
<dbReference type="InterPro" id="IPR000260">
    <property type="entry name" value="NADH4_N"/>
</dbReference>
<feature type="transmembrane region" description="Helical" evidence="17">
    <location>
        <begin position="85"/>
        <end position="101"/>
    </location>
</feature>
<comment type="subcellular location">
    <subcellularLocation>
        <location evidence="2 17">Mitochondrion membrane</location>
        <topology evidence="2 17">Multi-pass membrane protein</topology>
    </subcellularLocation>
</comment>
<dbReference type="GO" id="GO:0008137">
    <property type="term" value="F:NADH dehydrogenase (ubiquinone) activity"/>
    <property type="evidence" value="ECO:0007669"/>
    <property type="project" value="UniProtKB-UniRule"/>
</dbReference>